<gene>
    <name evidence="6" type="ORF">FR698_12800</name>
</gene>
<dbReference type="Gene3D" id="3.40.190.290">
    <property type="match status" value="1"/>
</dbReference>
<dbReference type="FunFam" id="1.10.10.10:FF:000001">
    <property type="entry name" value="LysR family transcriptional regulator"/>
    <property type="match status" value="1"/>
</dbReference>
<organism evidence="6 7">
    <name type="scientific">Pelomicrobium methylotrophicum</name>
    <dbReference type="NCBI Taxonomy" id="2602750"/>
    <lineage>
        <taxon>Bacteria</taxon>
        <taxon>Pseudomonadati</taxon>
        <taxon>Pseudomonadota</taxon>
        <taxon>Hydrogenophilia</taxon>
        <taxon>Hydrogenophilia incertae sedis</taxon>
        <taxon>Pelomicrobium</taxon>
    </lineage>
</organism>
<keyword evidence="4" id="KW-0804">Transcription</keyword>
<dbReference type="Gene3D" id="1.10.10.10">
    <property type="entry name" value="Winged helix-like DNA-binding domain superfamily/Winged helix DNA-binding domain"/>
    <property type="match status" value="1"/>
</dbReference>
<evidence type="ECO:0000313" key="6">
    <source>
        <dbReference type="EMBL" id="TXF10950.1"/>
    </source>
</evidence>
<dbReference type="OrthoDB" id="5297085at2"/>
<dbReference type="PANTHER" id="PTHR30126">
    <property type="entry name" value="HTH-TYPE TRANSCRIPTIONAL REGULATOR"/>
    <property type="match status" value="1"/>
</dbReference>
<sequence>MRNATLRQLTIFETVARQLNFTRAAKELGVTQAAVSIQIKQLEDNLGIALFEQLGKRIYLTEAGQELYRYCRHINLQLAEAETVLDRLKGSKGGQLKLAIGGAAKYFVPILLAAFRRRWEGFSVTLNVASREMLLAQLADNACDMAIMSVPPEGDDLVAEPFLEDPLVPIAPPDHPLSRERAVPLSRLVQEPFLTYEQGSETREAIEHFFARQGIAVSASMAVNSNEAIKRGVQAGLGLAIVPIHSVTLEIEVRRLIVLDVVSMPLPRSWYLIHRQGKRFSLVAEAFKDFVLQEARGCILASPGKNGQSVALQVEEARADLAERGMPSCRWSS</sequence>
<dbReference type="InterPro" id="IPR000847">
    <property type="entry name" value="LysR_HTH_N"/>
</dbReference>
<reference evidence="6 7" key="1">
    <citation type="submission" date="2019-08" db="EMBL/GenBank/DDBJ databases">
        <title>Pelomicrobium methylotrophicum gen. nov., sp. nov. a moderately thermophilic, facultatively anaerobic, lithoautotrophic and methylotrophic bacterium isolated from a terrestrial mud volcano.</title>
        <authorList>
            <person name="Slobodkina G.B."/>
            <person name="Merkel A.Y."/>
            <person name="Slobodkin A.I."/>
        </authorList>
    </citation>
    <scope>NUCLEOTIDE SEQUENCE [LARGE SCALE GENOMIC DNA]</scope>
    <source>
        <strain evidence="6 7">SM250</strain>
    </source>
</reference>
<protein>
    <submittedName>
        <fullName evidence="6">LysR family transcriptional regulator</fullName>
    </submittedName>
</protein>
<dbReference type="InterPro" id="IPR036390">
    <property type="entry name" value="WH_DNA-bd_sf"/>
</dbReference>
<dbReference type="AlphaFoldDB" id="A0A5C7ESW8"/>
<evidence type="ECO:0000256" key="3">
    <source>
        <dbReference type="ARBA" id="ARBA00023125"/>
    </source>
</evidence>
<name>A0A5C7ESW8_9PROT</name>
<feature type="domain" description="HTH lysR-type" evidence="5">
    <location>
        <begin position="1"/>
        <end position="61"/>
    </location>
</feature>
<dbReference type="RefSeq" id="WP_147800592.1">
    <property type="nucleotide sequence ID" value="NZ_VPFL01000019.1"/>
</dbReference>
<dbReference type="InParanoid" id="A0A5C7ESW8"/>
<evidence type="ECO:0000256" key="2">
    <source>
        <dbReference type="ARBA" id="ARBA00023015"/>
    </source>
</evidence>
<dbReference type="PANTHER" id="PTHR30126:SF5">
    <property type="entry name" value="HTH-TYPE TRANSCRIPTIONAL ACTIVATOR CMPR"/>
    <property type="match status" value="1"/>
</dbReference>
<evidence type="ECO:0000256" key="4">
    <source>
        <dbReference type="ARBA" id="ARBA00023163"/>
    </source>
</evidence>
<evidence type="ECO:0000256" key="1">
    <source>
        <dbReference type="ARBA" id="ARBA00009437"/>
    </source>
</evidence>
<evidence type="ECO:0000259" key="5">
    <source>
        <dbReference type="PROSITE" id="PS50931"/>
    </source>
</evidence>
<evidence type="ECO:0000313" key="7">
    <source>
        <dbReference type="Proteomes" id="UP000321201"/>
    </source>
</evidence>
<dbReference type="InterPro" id="IPR036388">
    <property type="entry name" value="WH-like_DNA-bd_sf"/>
</dbReference>
<dbReference type="GO" id="GO:0000976">
    <property type="term" value="F:transcription cis-regulatory region binding"/>
    <property type="evidence" value="ECO:0007669"/>
    <property type="project" value="TreeGrafter"/>
</dbReference>
<dbReference type="Pfam" id="PF03466">
    <property type="entry name" value="LysR_substrate"/>
    <property type="match status" value="1"/>
</dbReference>
<dbReference type="GO" id="GO:0003700">
    <property type="term" value="F:DNA-binding transcription factor activity"/>
    <property type="evidence" value="ECO:0007669"/>
    <property type="project" value="InterPro"/>
</dbReference>
<dbReference type="SUPFAM" id="SSF46785">
    <property type="entry name" value="Winged helix' DNA-binding domain"/>
    <property type="match status" value="1"/>
</dbReference>
<dbReference type="PRINTS" id="PR00039">
    <property type="entry name" value="HTHLYSR"/>
</dbReference>
<dbReference type="CDD" id="cd08419">
    <property type="entry name" value="PBP2_CbbR_RubisCO_like"/>
    <property type="match status" value="1"/>
</dbReference>
<comment type="caution">
    <text evidence="6">The sequence shown here is derived from an EMBL/GenBank/DDBJ whole genome shotgun (WGS) entry which is preliminary data.</text>
</comment>
<proteinExistence type="inferred from homology"/>
<dbReference type="InterPro" id="IPR005119">
    <property type="entry name" value="LysR_subst-bd"/>
</dbReference>
<dbReference type="Proteomes" id="UP000321201">
    <property type="component" value="Unassembled WGS sequence"/>
</dbReference>
<dbReference type="SUPFAM" id="SSF53850">
    <property type="entry name" value="Periplasmic binding protein-like II"/>
    <property type="match status" value="1"/>
</dbReference>
<keyword evidence="7" id="KW-1185">Reference proteome</keyword>
<keyword evidence="2" id="KW-0805">Transcription regulation</keyword>
<comment type="similarity">
    <text evidence="1">Belongs to the LysR transcriptional regulatory family.</text>
</comment>
<dbReference type="EMBL" id="VPFL01000019">
    <property type="protein sequence ID" value="TXF10950.1"/>
    <property type="molecule type" value="Genomic_DNA"/>
</dbReference>
<accession>A0A5C7ESW8</accession>
<keyword evidence="3" id="KW-0238">DNA-binding</keyword>
<dbReference type="PROSITE" id="PS50931">
    <property type="entry name" value="HTH_LYSR"/>
    <property type="match status" value="1"/>
</dbReference>
<dbReference type="Pfam" id="PF00126">
    <property type="entry name" value="HTH_1"/>
    <property type="match status" value="1"/>
</dbReference>